<protein>
    <submittedName>
        <fullName evidence="1">Phosphopantothenate--cysteine ligase</fullName>
    </submittedName>
</protein>
<comment type="caution">
    <text evidence="1">The sequence shown here is derived from an EMBL/GenBank/DDBJ whole genome shotgun (WGS) entry which is preliminary data.</text>
</comment>
<accession>X6MQE0</accession>
<sequence length="126" mass="14475">SSEGSLELKLSNTPKMLGYFRHLLEKRNEANSGRKASNMLVSFKLETKLETEFLFKKAKEAIRKYGSDVVCSNILSTRYREVWMVTPSAQIHVTQDRPDVEIESDIVQFVNNLLQSTFNCTPKCRL</sequence>
<dbReference type="OrthoDB" id="70224at2759"/>
<dbReference type="SUPFAM" id="SSF102645">
    <property type="entry name" value="CoaB-like"/>
    <property type="match status" value="1"/>
</dbReference>
<feature type="non-terminal residue" evidence="1">
    <location>
        <position position="1"/>
    </location>
</feature>
<keyword evidence="1" id="KW-0436">Ligase</keyword>
<dbReference type="AlphaFoldDB" id="X6MQE0"/>
<gene>
    <name evidence="1" type="ORF">RFI_22060</name>
</gene>
<name>X6MQE0_RETFI</name>
<evidence type="ECO:0000313" key="2">
    <source>
        <dbReference type="Proteomes" id="UP000023152"/>
    </source>
</evidence>
<proteinExistence type="predicted"/>
<dbReference type="InterPro" id="IPR035929">
    <property type="entry name" value="CoaB-like_sf"/>
</dbReference>
<keyword evidence="2" id="KW-1185">Reference proteome</keyword>
<evidence type="ECO:0000313" key="1">
    <source>
        <dbReference type="EMBL" id="ETO15305.1"/>
    </source>
</evidence>
<dbReference type="GO" id="GO:0016874">
    <property type="term" value="F:ligase activity"/>
    <property type="evidence" value="ECO:0007669"/>
    <property type="project" value="UniProtKB-KW"/>
</dbReference>
<dbReference type="Proteomes" id="UP000023152">
    <property type="component" value="Unassembled WGS sequence"/>
</dbReference>
<organism evidence="1 2">
    <name type="scientific">Reticulomyxa filosa</name>
    <dbReference type="NCBI Taxonomy" id="46433"/>
    <lineage>
        <taxon>Eukaryota</taxon>
        <taxon>Sar</taxon>
        <taxon>Rhizaria</taxon>
        <taxon>Retaria</taxon>
        <taxon>Foraminifera</taxon>
        <taxon>Monothalamids</taxon>
        <taxon>Reticulomyxidae</taxon>
        <taxon>Reticulomyxa</taxon>
    </lineage>
</organism>
<reference evidence="1 2" key="1">
    <citation type="journal article" date="2013" name="Curr. Biol.">
        <title>The Genome of the Foraminiferan Reticulomyxa filosa.</title>
        <authorList>
            <person name="Glockner G."/>
            <person name="Hulsmann N."/>
            <person name="Schleicher M."/>
            <person name="Noegel A.A."/>
            <person name="Eichinger L."/>
            <person name="Gallinger C."/>
            <person name="Pawlowski J."/>
            <person name="Sierra R."/>
            <person name="Euteneuer U."/>
            <person name="Pillet L."/>
            <person name="Moustafa A."/>
            <person name="Platzer M."/>
            <person name="Groth M."/>
            <person name="Szafranski K."/>
            <person name="Schliwa M."/>
        </authorList>
    </citation>
    <scope>NUCLEOTIDE SEQUENCE [LARGE SCALE GENOMIC DNA]</scope>
</reference>
<dbReference type="EMBL" id="ASPP01019260">
    <property type="protein sequence ID" value="ETO15305.1"/>
    <property type="molecule type" value="Genomic_DNA"/>
</dbReference>
<dbReference type="Gene3D" id="3.40.50.10300">
    <property type="entry name" value="CoaB-like"/>
    <property type="match status" value="1"/>
</dbReference>